<comment type="caution">
    <text evidence="1">The sequence shown here is derived from an EMBL/GenBank/DDBJ whole genome shotgun (WGS) entry which is preliminary data.</text>
</comment>
<proteinExistence type="predicted"/>
<dbReference type="STRING" id="649764.HMPREF0762_00803"/>
<keyword evidence="2" id="KW-1185">Reference proteome</keyword>
<name>D0WG52_SLAES</name>
<evidence type="ECO:0000313" key="1">
    <source>
        <dbReference type="EMBL" id="EEZ61465.1"/>
    </source>
</evidence>
<protein>
    <submittedName>
        <fullName evidence="1">Uncharacterized protein</fullName>
    </submittedName>
</protein>
<organism evidence="1 2">
    <name type="scientific">Slackia exigua (strain ATCC 700122 / DSM 15923 / CIP 105133 / JCM 11022 / KCTC 5966 / S-7)</name>
    <dbReference type="NCBI Taxonomy" id="649764"/>
    <lineage>
        <taxon>Bacteria</taxon>
        <taxon>Bacillati</taxon>
        <taxon>Actinomycetota</taxon>
        <taxon>Coriobacteriia</taxon>
        <taxon>Eggerthellales</taxon>
        <taxon>Eggerthellaceae</taxon>
        <taxon>Slackia</taxon>
    </lineage>
</organism>
<dbReference type="HOGENOM" id="CLU_2901857_0_0_11"/>
<reference evidence="1" key="1">
    <citation type="submission" date="2009-10" db="EMBL/GenBank/DDBJ databases">
        <authorList>
            <person name="Weinstock G."/>
            <person name="Sodergren E."/>
            <person name="Clifton S."/>
            <person name="Fulton L."/>
            <person name="Fulton B."/>
            <person name="Courtney L."/>
            <person name="Fronick C."/>
            <person name="Harrison M."/>
            <person name="Strong C."/>
            <person name="Farmer C."/>
            <person name="Delahaunty K."/>
            <person name="Markovic C."/>
            <person name="Hall O."/>
            <person name="Minx P."/>
            <person name="Tomlinson C."/>
            <person name="Mitreva M."/>
            <person name="Nelson J."/>
            <person name="Hou S."/>
            <person name="Wollam A."/>
            <person name="Pepin K.H."/>
            <person name="Johnson M."/>
            <person name="Bhonagiri V."/>
            <person name="Nash W.E."/>
            <person name="Warren W."/>
            <person name="Chinwalla A."/>
            <person name="Mardis E.R."/>
            <person name="Wilson R.K."/>
        </authorList>
    </citation>
    <scope>NUCLEOTIDE SEQUENCE [LARGE SCALE GENOMIC DNA]</scope>
    <source>
        <strain evidence="1">ATCC 700122</strain>
    </source>
</reference>
<accession>D0WG52</accession>
<dbReference type="EMBL" id="ACUX02000006">
    <property type="protein sequence ID" value="EEZ61465.1"/>
    <property type="molecule type" value="Genomic_DNA"/>
</dbReference>
<dbReference type="AlphaFoldDB" id="D0WG52"/>
<dbReference type="Proteomes" id="UP000006001">
    <property type="component" value="Unassembled WGS sequence"/>
</dbReference>
<sequence length="62" mass="6173">MPIESKRILSLRAEAPLNACPRCGRAPAHSSQLPAHSSGESLVGLGAAASAAPIPASQKNAG</sequence>
<evidence type="ECO:0000313" key="2">
    <source>
        <dbReference type="Proteomes" id="UP000006001"/>
    </source>
</evidence>
<gene>
    <name evidence="1" type="ORF">HMPREF0762_00803</name>
</gene>